<protein>
    <recommendedName>
        <fullName evidence="2">RING-type domain-containing protein</fullName>
    </recommendedName>
</protein>
<sequence>MLKLFVRDKKNNIHDCNVCFEAKDCTQCLKCKNCFVCQDCLLSMCENGICNKCPHCRQSEWRKSLKKSKIVPISVNNIIISEQRHTTTTSQYVYTSRRPRDERPSTIAFQSMTQRGRFYYRLMMICVMLCLSYMCGFITIIIITVKKVDQIDPHLISWVALTIGLFEVHCVTLCCFANVCKHPIKTKKDYCDMFCTME</sequence>
<feature type="domain" description="RING-type" evidence="2">
    <location>
        <begin position="16"/>
        <end position="57"/>
    </location>
</feature>
<dbReference type="AlphaFoldDB" id="A0A6C0CR73"/>
<dbReference type="PROSITE" id="PS50089">
    <property type="entry name" value="ZF_RING_2"/>
    <property type="match status" value="1"/>
</dbReference>
<keyword evidence="1" id="KW-0812">Transmembrane</keyword>
<keyword evidence="1" id="KW-1133">Transmembrane helix</keyword>
<accession>A0A6C0CR73</accession>
<keyword evidence="1" id="KW-0472">Membrane</keyword>
<evidence type="ECO:0000259" key="2">
    <source>
        <dbReference type="PROSITE" id="PS50089"/>
    </source>
</evidence>
<feature type="transmembrane region" description="Helical" evidence="1">
    <location>
        <begin position="155"/>
        <end position="179"/>
    </location>
</feature>
<evidence type="ECO:0000313" key="3">
    <source>
        <dbReference type="EMBL" id="QHT06642.1"/>
    </source>
</evidence>
<reference evidence="3" key="1">
    <citation type="journal article" date="2020" name="Nature">
        <title>Giant virus diversity and host interactions through global metagenomics.</title>
        <authorList>
            <person name="Schulz F."/>
            <person name="Roux S."/>
            <person name="Paez-Espino D."/>
            <person name="Jungbluth S."/>
            <person name="Walsh D.A."/>
            <person name="Denef V.J."/>
            <person name="McMahon K.D."/>
            <person name="Konstantinidis K.T."/>
            <person name="Eloe-Fadrosh E.A."/>
            <person name="Kyrpides N.C."/>
            <person name="Woyke T."/>
        </authorList>
    </citation>
    <scope>NUCLEOTIDE SEQUENCE</scope>
    <source>
        <strain evidence="3">GVMAG-M-3300021425-30</strain>
    </source>
</reference>
<proteinExistence type="predicted"/>
<name>A0A6C0CR73_9ZZZZ</name>
<dbReference type="InterPro" id="IPR001841">
    <property type="entry name" value="Znf_RING"/>
</dbReference>
<evidence type="ECO:0000256" key="1">
    <source>
        <dbReference type="SAM" id="Phobius"/>
    </source>
</evidence>
<feature type="transmembrane region" description="Helical" evidence="1">
    <location>
        <begin position="118"/>
        <end position="143"/>
    </location>
</feature>
<dbReference type="EMBL" id="MN739472">
    <property type="protein sequence ID" value="QHT06642.1"/>
    <property type="molecule type" value="Genomic_DNA"/>
</dbReference>
<organism evidence="3">
    <name type="scientific">viral metagenome</name>
    <dbReference type="NCBI Taxonomy" id="1070528"/>
    <lineage>
        <taxon>unclassified sequences</taxon>
        <taxon>metagenomes</taxon>
        <taxon>organismal metagenomes</taxon>
    </lineage>
</organism>